<keyword evidence="1" id="KW-0472">Membrane</keyword>
<gene>
    <name evidence="2" type="primary">ycaD_2</name>
    <name evidence="2" type="ORF">NCTC9381_03516</name>
</gene>
<dbReference type="EMBL" id="UGSO01000001">
    <property type="protein sequence ID" value="SUB17587.1"/>
    <property type="molecule type" value="Genomic_DNA"/>
</dbReference>
<name>A0A379AIE1_ENTAG</name>
<proteinExistence type="predicted"/>
<evidence type="ECO:0000313" key="3">
    <source>
        <dbReference type="Proteomes" id="UP000254640"/>
    </source>
</evidence>
<evidence type="ECO:0000256" key="1">
    <source>
        <dbReference type="SAM" id="Phobius"/>
    </source>
</evidence>
<dbReference type="Proteomes" id="UP000254640">
    <property type="component" value="Unassembled WGS sequence"/>
</dbReference>
<accession>A0A379AIE1</accession>
<organism evidence="2 3">
    <name type="scientific">Enterobacter agglomerans</name>
    <name type="common">Erwinia herbicola</name>
    <name type="synonym">Pantoea agglomerans</name>
    <dbReference type="NCBI Taxonomy" id="549"/>
    <lineage>
        <taxon>Bacteria</taxon>
        <taxon>Pseudomonadati</taxon>
        <taxon>Pseudomonadota</taxon>
        <taxon>Gammaproteobacteria</taxon>
        <taxon>Enterobacterales</taxon>
        <taxon>Erwiniaceae</taxon>
        <taxon>Pantoea</taxon>
        <taxon>Pantoea agglomerans group</taxon>
    </lineage>
</organism>
<sequence>MTSVLMQNYSDQLLFVMIAAVALIYLVMLLRKANHQATPVAHA</sequence>
<keyword evidence="3" id="KW-1185">Reference proteome</keyword>
<keyword evidence="1" id="KW-0812">Transmembrane</keyword>
<evidence type="ECO:0000313" key="2">
    <source>
        <dbReference type="EMBL" id="SUB17587.1"/>
    </source>
</evidence>
<feature type="transmembrane region" description="Helical" evidence="1">
    <location>
        <begin position="12"/>
        <end position="30"/>
    </location>
</feature>
<dbReference type="AlphaFoldDB" id="A0A379AIE1"/>
<protein>
    <submittedName>
        <fullName evidence="2">Uncharacterized MFS-type transporter ycaD</fullName>
    </submittedName>
</protein>
<keyword evidence="1" id="KW-1133">Transmembrane helix</keyword>
<reference evidence="2 3" key="1">
    <citation type="submission" date="2018-06" db="EMBL/GenBank/DDBJ databases">
        <authorList>
            <consortium name="Pathogen Informatics"/>
            <person name="Doyle S."/>
        </authorList>
    </citation>
    <scope>NUCLEOTIDE SEQUENCE [LARGE SCALE GENOMIC DNA]</scope>
    <source>
        <strain evidence="2 3">NCTC9381</strain>
    </source>
</reference>